<sequence>MKEIKAFIHRNRIADVVHALKNAKLNKIYCNLSISDVSGNLDALDNKEKDYSIEFGEGFITEAKLELICEDERAEEAIQIIQLHGRTGQDIVGWVYVLDISRIEVIKN</sequence>
<dbReference type="PRINTS" id="PR00340">
    <property type="entry name" value="PIIGLNB"/>
</dbReference>
<keyword evidence="2" id="KW-1185">Reference proteome</keyword>
<dbReference type="InterPro" id="IPR002187">
    <property type="entry name" value="N-reg_PII"/>
</dbReference>
<dbReference type="SUPFAM" id="SSF54913">
    <property type="entry name" value="GlnB-like"/>
    <property type="match status" value="1"/>
</dbReference>
<dbReference type="PROSITE" id="PS51343">
    <property type="entry name" value="PII_GLNB_DOM"/>
    <property type="match status" value="1"/>
</dbReference>
<dbReference type="EMBL" id="JAKKSL010000007">
    <property type="protein sequence ID" value="MCI2285993.1"/>
    <property type="molecule type" value="Genomic_DNA"/>
</dbReference>
<dbReference type="Gene3D" id="3.30.70.120">
    <property type="match status" value="1"/>
</dbReference>
<organism evidence="1 2">
    <name type="scientific">Colwellia maritima</name>
    <dbReference type="NCBI Taxonomy" id="2912588"/>
    <lineage>
        <taxon>Bacteria</taxon>
        <taxon>Pseudomonadati</taxon>
        <taxon>Pseudomonadota</taxon>
        <taxon>Gammaproteobacteria</taxon>
        <taxon>Alteromonadales</taxon>
        <taxon>Colwelliaceae</taxon>
        <taxon>Colwellia</taxon>
    </lineage>
</organism>
<dbReference type="InterPro" id="IPR011322">
    <property type="entry name" value="N-reg_PII-like_a/b"/>
</dbReference>
<gene>
    <name evidence="1" type="ORF">L3081_24515</name>
</gene>
<dbReference type="Pfam" id="PF00543">
    <property type="entry name" value="P-II"/>
    <property type="match status" value="1"/>
</dbReference>
<dbReference type="RefSeq" id="WP_242289083.1">
    <property type="nucleotide sequence ID" value="NZ_JAKKSL010000007.1"/>
</dbReference>
<name>A0ABS9X6X7_9GAMM</name>
<evidence type="ECO:0000313" key="1">
    <source>
        <dbReference type="EMBL" id="MCI2285993.1"/>
    </source>
</evidence>
<reference evidence="1" key="1">
    <citation type="submission" date="2022-01" db="EMBL/GenBank/DDBJ databases">
        <title>Colwellia maritima, isolated from seawater.</title>
        <authorList>
            <person name="Kristyanto S."/>
            <person name="Jung J."/>
            <person name="Jeon C.O."/>
        </authorList>
    </citation>
    <scope>NUCLEOTIDE SEQUENCE</scope>
    <source>
        <strain evidence="1">MSW7</strain>
    </source>
</reference>
<protein>
    <submittedName>
        <fullName evidence="1">P-II family nitrogen regulator</fullName>
    </submittedName>
</protein>
<accession>A0ABS9X6X7</accession>
<evidence type="ECO:0000313" key="2">
    <source>
        <dbReference type="Proteomes" id="UP001139646"/>
    </source>
</evidence>
<proteinExistence type="predicted"/>
<dbReference type="InterPro" id="IPR015867">
    <property type="entry name" value="N-reg_PII/ATP_PRibTrfase_C"/>
</dbReference>
<dbReference type="Proteomes" id="UP001139646">
    <property type="component" value="Unassembled WGS sequence"/>
</dbReference>
<comment type="caution">
    <text evidence="1">The sequence shown here is derived from an EMBL/GenBank/DDBJ whole genome shotgun (WGS) entry which is preliminary data.</text>
</comment>